<feature type="signal peptide" evidence="1">
    <location>
        <begin position="1"/>
        <end position="23"/>
    </location>
</feature>
<gene>
    <name evidence="2" type="ORF">AACH06_11975</name>
</gene>
<evidence type="ECO:0000313" key="2">
    <source>
        <dbReference type="EMBL" id="MEK8031536.1"/>
    </source>
</evidence>
<comment type="caution">
    <text evidence="2">The sequence shown here is derived from an EMBL/GenBank/DDBJ whole genome shotgun (WGS) entry which is preliminary data.</text>
</comment>
<feature type="chain" id="PRO_5046355979" evidence="1">
    <location>
        <begin position="24"/>
        <end position="146"/>
    </location>
</feature>
<name>A0ABU9BNV0_9BURK</name>
<dbReference type="RefSeq" id="WP_341425913.1">
    <property type="nucleotide sequence ID" value="NZ_JBBUTG010000005.1"/>
</dbReference>
<reference evidence="2 3" key="1">
    <citation type="submission" date="2024-04" db="EMBL/GenBank/DDBJ databases">
        <title>Novel species of the genus Ideonella isolated from streams.</title>
        <authorList>
            <person name="Lu H."/>
        </authorList>
    </citation>
    <scope>NUCLEOTIDE SEQUENCE [LARGE SCALE GENOMIC DNA]</scope>
    <source>
        <strain evidence="2 3">DXS29W</strain>
    </source>
</reference>
<evidence type="ECO:0000313" key="3">
    <source>
        <dbReference type="Proteomes" id="UP001371218"/>
    </source>
</evidence>
<dbReference type="Proteomes" id="UP001371218">
    <property type="component" value="Unassembled WGS sequence"/>
</dbReference>
<evidence type="ECO:0000256" key="1">
    <source>
        <dbReference type="SAM" id="SignalP"/>
    </source>
</evidence>
<accession>A0ABU9BNV0</accession>
<keyword evidence="1" id="KW-0732">Signal</keyword>
<keyword evidence="3" id="KW-1185">Reference proteome</keyword>
<sequence length="146" mass="15846">MAYLAVMMAVAIIGLSAAYTVSAGASLAQHDAEEELLAIGLDFQRALQRYAAATPVGTPRAPTDLESLLKDPRQPGVQRYLRQIPVDPLTGQRDWVIVRNPQNLIVGLHSASARKPLKVTGFAPALSLLEGERETYEAWVFRGPVP</sequence>
<dbReference type="EMBL" id="JBBUTG010000005">
    <property type="protein sequence ID" value="MEK8031536.1"/>
    <property type="molecule type" value="Genomic_DNA"/>
</dbReference>
<protein>
    <submittedName>
        <fullName evidence="2">Type II secretion system protein</fullName>
    </submittedName>
</protein>
<organism evidence="2 3">
    <name type="scientific">Ideonella lacteola</name>
    <dbReference type="NCBI Taxonomy" id="2984193"/>
    <lineage>
        <taxon>Bacteria</taxon>
        <taxon>Pseudomonadati</taxon>
        <taxon>Pseudomonadota</taxon>
        <taxon>Betaproteobacteria</taxon>
        <taxon>Burkholderiales</taxon>
        <taxon>Sphaerotilaceae</taxon>
        <taxon>Ideonella</taxon>
    </lineage>
</organism>
<proteinExistence type="predicted"/>